<evidence type="ECO:0000313" key="1">
    <source>
        <dbReference type="EMBL" id="KAA6398935.1"/>
    </source>
</evidence>
<comment type="caution">
    <text evidence="1">The sequence shown here is derived from an EMBL/GenBank/DDBJ whole genome shotgun (WGS) entry which is preliminary data.</text>
</comment>
<accession>A0A5J4WX64</accession>
<sequence>MMCRPFFDAWRKYTKAARIERKKQLPLLLKQWRKHSHALRKTRQIVIKVNISLSPMKIFLTWKARAMKKANQKKKVWRLRKHGFDAQAKQYKDILPCWDKFYVEKEELDNEKRELKKFKGEIGQFKYSDLSIQRDKLCQSGYYFIGIFDHYAEGYYDYGLIMQGQDKGYKEQN</sequence>
<evidence type="ECO:0000313" key="2">
    <source>
        <dbReference type="Proteomes" id="UP000324800"/>
    </source>
</evidence>
<dbReference type="Proteomes" id="UP000324800">
    <property type="component" value="Unassembled WGS sequence"/>
</dbReference>
<dbReference type="AlphaFoldDB" id="A0A5J4WX64"/>
<gene>
    <name evidence="1" type="ORF">EZS28_005534</name>
</gene>
<protein>
    <submittedName>
        <fullName evidence="1">Uncharacterized protein</fullName>
    </submittedName>
</protein>
<dbReference type="EMBL" id="SNRW01000850">
    <property type="protein sequence ID" value="KAA6398935.1"/>
    <property type="molecule type" value="Genomic_DNA"/>
</dbReference>
<name>A0A5J4WX64_9EUKA</name>
<reference evidence="1 2" key="1">
    <citation type="submission" date="2019-03" db="EMBL/GenBank/DDBJ databases">
        <title>Single cell metagenomics reveals metabolic interactions within the superorganism composed of flagellate Streblomastix strix and complex community of Bacteroidetes bacteria on its surface.</title>
        <authorList>
            <person name="Treitli S.C."/>
            <person name="Kolisko M."/>
            <person name="Husnik F."/>
            <person name="Keeling P."/>
            <person name="Hampl V."/>
        </authorList>
    </citation>
    <scope>NUCLEOTIDE SEQUENCE [LARGE SCALE GENOMIC DNA]</scope>
    <source>
        <strain evidence="1">ST1C</strain>
    </source>
</reference>
<proteinExistence type="predicted"/>
<organism evidence="1 2">
    <name type="scientific">Streblomastix strix</name>
    <dbReference type="NCBI Taxonomy" id="222440"/>
    <lineage>
        <taxon>Eukaryota</taxon>
        <taxon>Metamonada</taxon>
        <taxon>Preaxostyla</taxon>
        <taxon>Oxymonadida</taxon>
        <taxon>Streblomastigidae</taxon>
        <taxon>Streblomastix</taxon>
    </lineage>
</organism>